<feature type="compositionally biased region" description="Low complexity" evidence="1">
    <location>
        <begin position="293"/>
        <end position="308"/>
    </location>
</feature>
<dbReference type="EMBL" id="JAEHOD010000076">
    <property type="protein sequence ID" value="KAG2430983.1"/>
    <property type="molecule type" value="Genomic_DNA"/>
</dbReference>
<evidence type="ECO:0000313" key="3">
    <source>
        <dbReference type="Proteomes" id="UP000613740"/>
    </source>
</evidence>
<dbReference type="PANTHER" id="PTHR35738">
    <property type="entry name" value="OS05G0577800 PROTEIN"/>
    <property type="match status" value="1"/>
</dbReference>
<protein>
    <submittedName>
        <fullName evidence="2">Uncharacterized protein</fullName>
    </submittedName>
</protein>
<gene>
    <name evidence="2" type="ORF">HYH02_013516</name>
</gene>
<dbReference type="AlphaFoldDB" id="A0A835SW49"/>
<dbReference type="PANTHER" id="PTHR35738:SF3">
    <property type="entry name" value="OS05G0577800 PROTEIN"/>
    <property type="match status" value="1"/>
</dbReference>
<feature type="compositionally biased region" description="Polar residues" evidence="1">
    <location>
        <begin position="443"/>
        <end position="452"/>
    </location>
</feature>
<dbReference type="OrthoDB" id="439326at2759"/>
<comment type="caution">
    <text evidence="2">The sequence shown here is derived from an EMBL/GenBank/DDBJ whole genome shotgun (WGS) entry which is preliminary data.</text>
</comment>
<feature type="region of interest" description="Disordered" evidence="1">
    <location>
        <begin position="443"/>
        <end position="484"/>
    </location>
</feature>
<feature type="compositionally biased region" description="Low complexity" evidence="1">
    <location>
        <begin position="367"/>
        <end position="390"/>
    </location>
</feature>
<feature type="region of interest" description="Disordered" evidence="1">
    <location>
        <begin position="361"/>
        <end position="392"/>
    </location>
</feature>
<keyword evidence="3" id="KW-1185">Reference proteome</keyword>
<accession>A0A835SW49</accession>
<organism evidence="2 3">
    <name type="scientific">Chlamydomonas schloesseri</name>
    <dbReference type="NCBI Taxonomy" id="2026947"/>
    <lineage>
        <taxon>Eukaryota</taxon>
        <taxon>Viridiplantae</taxon>
        <taxon>Chlorophyta</taxon>
        <taxon>core chlorophytes</taxon>
        <taxon>Chlorophyceae</taxon>
        <taxon>CS clade</taxon>
        <taxon>Chlamydomonadales</taxon>
        <taxon>Chlamydomonadaceae</taxon>
        <taxon>Chlamydomonas</taxon>
    </lineage>
</organism>
<feature type="region of interest" description="Disordered" evidence="1">
    <location>
        <begin position="293"/>
        <end position="334"/>
    </location>
</feature>
<proteinExistence type="predicted"/>
<reference evidence="2" key="1">
    <citation type="journal article" date="2020" name="bioRxiv">
        <title>Comparative genomics of Chlamydomonas.</title>
        <authorList>
            <person name="Craig R.J."/>
            <person name="Hasan A.R."/>
            <person name="Ness R.W."/>
            <person name="Keightley P.D."/>
        </authorList>
    </citation>
    <scope>NUCLEOTIDE SEQUENCE</scope>
    <source>
        <strain evidence="2">CCAP 11/173</strain>
    </source>
</reference>
<evidence type="ECO:0000256" key="1">
    <source>
        <dbReference type="SAM" id="MobiDB-lite"/>
    </source>
</evidence>
<feature type="compositionally biased region" description="Low complexity" evidence="1">
    <location>
        <begin position="454"/>
        <end position="484"/>
    </location>
</feature>
<evidence type="ECO:0000313" key="2">
    <source>
        <dbReference type="EMBL" id="KAG2430983.1"/>
    </source>
</evidence>
<feature type="compositionally biased region" description="Low complexity" evidence="1">
    <location>
        <begin position="315"/>
        <end position="327"/>
    </location>
</feature>
<name>A0A835SW49_9CHLO</name>
<dbReference type="Proteomes" id="UP000613740">
    <property type="component" value="Unassembled WGS sequence"/>
</dbReference>
<sequence>MANNSWTWANAWATVAPYIPGLTGGAGVQPEPPPKVVLVPPFFQRDVRGLSRFCRSSYDYLASRKQLSRLLRDHLQPEVRGGLLLSPPDDQRVSVRARLRHGGGSMVLRWQPGGAAQLHTFLELAAALDSPGHVQFRAAYLHPHSGLGAFVVAPLLSAAGAGAAAAGAGAGGGDVGGGVGGGGSAALSAVGLPKAVTGPGAGAGAMGGPEPAPAAAAAAAGTCAPQVGVRYSSEALAAGAIVSASGGGGGAELERAWLAARTPQGLTLGLELRPAAPLHQLAAAAAEGLAALRGGSSSSSGTGAAAPAHPDKAGTTTASTSSSTPSASPSPPAAAAVLPPLAHLGGWLRARSSLLLAYSPPAHHRTQQQQQQQQGAAAGGSSPASPGSSSFTAAVEVAGGRRVTFSFFQHVAATRQVVNPFEENEVVGITNYLDLGLQLTTAVGSGGQQQPPTAGAASPPKQPASSSAGGAAPSSSAAPSSAGPATAAASSVDLAASWQINKNWIVKARVGSESAAAAIGVRAWHVVSAYLTASVGLDWATRTPRYGAELCVENWGPLRYERGAADVAAGRALLQRHEASPQELANRAGRGVLVRRNVDADLAAAAAVAARGGELEAERQRVAALM</sequence>